<dbReference type="GO" id="GO:0061599">
    <property type="term" value="F:molybdopterin molybdotransferase activity"/>
    <property type="evidence" value="ECO:0007669"/>
    <property type="project" value="UniProtKB-EC"/>
</dbReference>
<evidence type="ECO:0000256" key="4">
    <source>
        <dbReference type="ARBA" id="ARBA00023150"/>
    </source>
</evidence>
<evidence type="ECO:0000256" key="3">
    <source>
        <dbReference type="ARBA" id="ARBA00013269"/>
    </source>
</evidence>
<keyword evidence="6" id="KW-1185">Reference proteome</keyword>
<proteinExistence type="inferred from homology"/>
<dbReference type="SUPFAM" id="SSF53218">
    <property type="entry name" value="Molybdenum cofactor biosynthesis proteins"/>
    <property type="match status" value="1"/>
</dbReference>
<dbReference type="NCBIfam" id="TIGR00177">
    <property type="entry name" value="molyb_syn"/>
    <property type="match status" value="1"/>
</dbReference>
<reference evidence="7" key="1">
    <citation type="submission" date="2022-11" db="UniProtKB">
        <authorList>
            <consortium name="WormBaseParasite"/>
        </authorList>
    </citation>
    <scope>IDENTIFICATION</scope>
</reference>
<dbReference type="AlphaFoldDB" id="A0A914EC77"/>
<dbReference type="Pfam" id="PF00994">
    <property type="entry name" value="MoCF_biosynth"/>
    <property type="match status" value="1"/>
</dbReference>
<dbReference type="PANTHER" id="PTHR43764">
    <property type="entry name" value="MOLYBDENUM COFACTOR BIOSYNTHESIS"/>
    <property type="match status" value="1"/>
</dbReference>
<evidence type="ECO:0000256" key="1">
    <source>
        <dbReference type="ARBA" id="ARBA00005046"/>
    </source>
</evidence>
<evidence type="ECO:0000313" key="7">
    <source>
        <dbReference type="WBParaSite" id="ACRNAN_scaffold7232.g7807.t1"/>
    </source>
</evidence>
<dbReference type="Gene3D" id="3.40.980.10">
    <property type="entry name" value="MoaB/Mog-like domain"/>
    <property type="match status" value="1"/>
</dbReference>
<dbReference type="SMART" id="SM00852">
    <property type="entry name" value="MoCF_biosynth"/>
    <property type="match status" value="1"/>
</dbReference>
<dbReference type="CDD" id="cd00886">
    <property type="entry name" value="MogA_MoaB"/>
    <property type="match status" value="1"/>
</dbReference>
<keyword evidence="4" id="KW-0501">Molybdenum cofactor biosynthesis</keyword>
<dbReference type="InterPro" id="IPR008284">
    <property type="entry name" value="MoCF_biosynth_CS"/>
</dbReference>
<dbReference type="GO" id="GO:0006777">
    <property type="term" value="P:Mo-molybdopterin cofactor biosynthetic process"/>
    <property type="evidence" value="ECO:0007669"/>
    <property type="project" value="UniProtKB-KW"/>
</dbReference>
<comment type="pathway">
    <text evidence="1">Cofactor biosynthesis; molybdopterin biosynthesis.</text>
</comment>
<protein>
    <recommendedName>
        <fullName evidence="3">molybdopterin molybdotransferase</fullName>
        <ecNumber evidence="3">2.10.1.1</ecNumber>
    </recommendedName>
</protein>
<dbReference type="EC" id="2.10.1.1" evidence="3"/>
<dbReference type="InterPro" id="IPR001453">
    <property type="entry name" value="MoaB/Mog_dom"/>
</dbReference>
<name>A0A914EC77_9BILA</name>
<dbReference type="WBParaSite" id="ACRNAN_scaffold7232.g7807.t1">
    <property type="protein sequence ID" value="ACRNAN_scaffold7232.g7807.t1"/>
    <property type="gene ID" value="ACRNAN_scaffold7232.g7807"/>
</dbReference>
<accession>A0A914EC77</accession>
<dbReference type="InterPro" id="IPR051920">
    <property type="entry name" value="MPT_Adenylyltrnsfr/MoaC-Rel"/>
</dbReference>
<dbReference type="Proteomes" id="UP000887540">
    <property type="component" value="Unplaced"/>
</dbReference>
<organism evidence="6 7">
    <name type="scientific">Acrobeloides nanus</name>
    <dbReference type="NCBI Taxonomy" id="290746"/>
    <lineage>
        <taxon>Eukaryota</taxon>
        <taxon>Metazoa</taxon>
        <taxon>Ecdysozoa</taxon>
        <taxon>Nematoda</taxon>
        <taxon>Chromadorea</taxon>
        <taxon>Rhabditida</taxon>
        <taxon>Tylenchina</taxon>
        <taxon>Cephalobomorpha</taxon>
        <taxon>Cephaloboidea</taxon>
        <taxon>Cephalobidae</taxon>
        <taxon>Acrobeloides</taxon>
    </lineage>
</organism>
<dbReference type="InterPro" id="IPR036425">
    <property type="entry name" value="MoaB/Mog-like_dom_sf"/>
</dbReference>
<evidence type="ECO:0000313" key="6">
    <source>
        <dbReference type="Proteomes" id="UP000887540"/>
    </source>
</evidence>
<dbReference type="PANTHER" id="PTHR43764:SF1">
    <property type="entry name" value="MOLYBDOPTERIN MOLYBDOTRANSFERASE"/>
    <property type="match status" value="1"/>
</dbReference>
<feature type="domain" description="MoaB/Mog" evidence="5">
    <location>
        <begin position="41"/>
        <end position="188"/>
    </location>
</feature>
<evidence type="ECO:0000259" key="5">
    <source>
        <dbReference type="SMART" id="SM00852"/>
    </source>
</evidence>
<comment type="similarity">
    <text evidence="2">In the N-terminal section; belongs to the MoaB/Mog family.</text>
</comment>
<dbReference type="PROSITE" id="PS01078">
    <property type="entry name" value="MOCF_BIOSYNTHESIS_1"/>
    <property type="match status" value="1"/>
</dbReference>
<evidence type="ECO:0000256" key="2">
    <source>
        <dbReference type="ARBA" id="ARBA00007589"/>
    </source>
</evidence>
<sequence>MGFHCSFSSNAAEVVGTELGSELLDSFDGVLKDTIEAMRVGVISISDSRSFDTGKEDVSGTLLLDLLNNSSKLGSVQISRYEIIPDEYDQIVNLLKAYISDSDVILTTGGTGFAPRDITPEATKSIIEKECPGIVTALMLKSLQATPFAALSRLAAGIVGKSLIVNLPGSPKAVRECFEVLEPILSHAVSLIKDEKETVQVTHSKLLGEKK</sequence>